<dbReference type="AlphaFoldDB" id="A0A380BK21"/>
<dbReference type="InterPro" id="IPR013324">
    <property type="entry name" value="RNA_pol_sigma_r3/r4-like"/>
</dbReference>
<dbReference type="GO" id="GO:0003677">
    <property type="term" value="F:DNA binding"/>
    <property type="evidence" value="ECO:0007669"/>
    <property type="project" value="InterPro"/>
</dbReference>
<dbReference type="InterPro" id="IPR036388">
    <property type="entry name" value="WH-like_DNA-bd_sf"/>
</dbReference>
<evidence type="ECO:0000313" key="8">
    <source>
        <dbReference type="Proteomes" id="UP000254893"/>
    </source>
</evidence>
<dbReference type="InterPro" id="IPR007627">
    <property type="entry name" value="RNA_pol_sigma70_r2"/>
</dbReference>
<dbReference type="NCBIfam" id="TIGR02937">
    <property type="entry name" value="sigma70-ECF"/>
    <property type="match status" value="1"/>
</dbReference>
<dbReference type="InterPro" id="IPR013249">
    <property type="entry name" value="RNA_pol_sigma70_r4_t2"/>
</dbReference>
<keyword evidence="3" id="KW-0731">Sigma factor</keyword>
<dbReference type="PANTHER" id="PTHR43133:SF46">
    <property type="entry name" value="RNA POLYMERASE SIGMA-70 FACTOR ECF SUBFAMILY"/>
    <property type="match status" value="1"/>
</dbReference>
<protein>
    <submittedName>
        <fullName evidence="7">RNA polymerase sigma factor</fullName>
    </submittedName>
</protein>
<proteinExistence type="inferred from homology"/>
<feature type="domain" description="RNA polymerase sigma-70 region 2" evidence="5">
    <location>
        <begin position="27"/>
        <end position="92"/>
    </location>
</feature>
<name>A0A380BK21_SPHSI</name>
<dbReference type="NCBIfam" id="TIGR02985">
    <property type="entry name" value="Sig70_bacteroi1"/>
    <property type="match status" value="1"/>
</dbReference>
<evidence type="ECO:0000313" key="7">
    <source>
        <dbReference type="EMBL" id="SUJ02515.1"/>
    </source>
</evidence>
<evidence type="ECO:0000259" key="6">
    <source>
        <dbReference type="Pfam" id="PF08281"/>
    </source>
</evidence>
<dbReference type="InterPro" id="IPR013325">
    <property type="entry name" value="RNA_pol_sigma_r2"/>
</dbReference>
<evidence type="ECO:0000256" key="3">
    <source>
        <dbReference type="ARBA" id="ARBA00023082"/>
    </source>
</evidence>
<reference evidence="7 8" key="1">
    <citation type="submission" date="2018-06" db="EMBL/GenBank/DDBJ databases">
        <authorList>
            <consortium name="Pathogen Informatics"/>
            <person name="Doyle S."/>
        </authorList>
    </citation>
    <scope>NUCLEOTIDE SEQUENCE [LARGE SCALE GENOMIC DNA]</scope>
    <source>
        <strain evidence="7 8">NCTC11388</strain>
    </source>
</reference>
<evidence type="ECO:0000256" key="4">
    <source>
        <dbReference type="ARBA" id="ARBA00023163"/>
    </source>
</evidence>
<dbReference type="Gene3D" id="1.10.10.10">
    <property type="entry name" value="Winged helix-like DNA-binding domain superfamily/Winged helix DNA-binding domain"/>
    <property type="match status" value="1"/>
</dbReference>
<dbReference type="PANTHER" id="PTHR43133">
    <property type="entry name" value="RNA POLYMERASE ECF-TYPE SIGMA FACTO"/>
    <property type="match status" value="1"/>
</dbReference>
<evidence type="ECO:0000256" key="1">
    <source>
        <dbReference type="ARBA" id="ARBA00010641"/>
    </source>
</evidence>
<dbReference type="InterPro" id="IPR014327">
    <property type="entry name" value="RNA_pol_sigma70_bacteroid"/>
</dbReference>
<sequence length="190" mass="22282">MKSYHTLSDEELIVLTKADDQDAFSMLYNRYKLALYTHAYQKTGDLEQAKDLVQELFTNLWDRRYTLPHILNIQAYLHSILRNRILDYIAHHKVESKYLDSLQEFISKGHCLTDQHIIEGEFAAYIEQTVNALPPKMREVYTMSRHTPKSHREIAEELGISEFTVKNHIKAALKIIRGKLDHILTFLLLI</sequence>
<comment type="similarity">
    <text evidence="1">Belongs to the sigma-70 factor family. ECF subfamily.</text>
</comment>
<dbReference type="Pfam" id="PF08281">
    <property type="entry name" value="Sigma70_r4_2"/>
    <property type="match status" value="1"/>
</dbReference>
<dbReference type="GO" id="GO:0016987">
    <property type="term" value="F:sigma factor activity"/>
    <property type="evidence" value="ECO:0007669"/>
    <property type="project" value="UniProtKB-KW"/>
</dbReference>
<dbReference type="InterPro" id="IPR014284">
    <property type="entry name" value="RNA_pol_sigma-70_dom"/>
</dbReference>
<dbReference type="CDD" id="cd06171">
    <property type="entry name" value="Sigma70_r4"/>
    <property type="match status" value="1"/>
</dbReference>
<dbReference type="SUPFAM" id="SSF88946">
    <property type="entry name" value="Sigma2 domain of RNA polymerase sigma factors"/>
    <property type="match status" value="1"/>
</dbReference>
<dbReference type="Proteomes" id="UP000254893">
    <property type="component" value="Unassembled WGS sequence"/>
</dbReference>
<accession>A0A380BK21</accession>
<dbReference type="InterPro" id="IPR039425">
    <property type="entry name" value="RNA_pol_sigma-70-like"/>
</dbReference>
<organism evidence="7 8">
    <name type="scientific">Sphingobacterium spiritivorum</name>
    <name type="common">Flavobacterium spiritivorum</name>
    <dbReference type="NCBI Taxonomy" id="258"/>
    <lineage>
        <taxon>Bacteria</taxon>
        <taxon>Pseudomonadati</taxon>
        <taxon>Bacteroidota</taxon>
        <taxon>Sphingobacteriia</taxon>
        <taxon>Sphingobacteriales</taxon>
        <taxon>Sphingobacteriaceae</taxon>
        <taxon>Sphingobacterium</taxon>
    </lineage>
</organism>
<dbReference type="Pfam" id="PF04542">
    <property type="entry name" value="Sigma70_r2"/>
    <property type="match status" value="1"/>
</dbReference>
<dbReference type="EMBL" id="UGYW01000002">
    <property type="protein sequence ID" value="SUJ02515.1"/>
    <property type="molecule type" value="Genomic_DNA"/>
</dbReference>
<evidence type="ECO:0000256" key="2">
    <source>
        <dbReference type="ARBA" id="ARBA00023015"/>
    </source>
</evidence>
<dbReference type="GO" id="GO:0006352">
    <property type="term" value="P:DNA-templated transcription initiation"/>
    <property type="evidence" value="ECO:0007669"/>
    <property type="project" value="InterPro"/>
</dbReference>
<dbReference type="Gene3D" id="1.10.1740.10">
    <property type="match status" value="1"/>
</dbReference>
<dbReference type="SUPFAM" id="SSF88659">
    <property type="entry name" value="Sigma3 and sigma4 domains of RNA polymerase sigma factors"/>
    <property type="match status" value="1"/>
</dbReference>
<keyword evidence="2" id="KW-0805">Transcription regulation</keyword>
<gene>
    <name evidence="7" type="ORF">NCTC11388_01054</name>
</gene>
<evidence type="ECO:0000259" key="5">
    <source>
        <dbReference type="Pfam" id="PF04542"/>
    </source>
</evidence>
<keyword evidence="4" id="KW-0804">Transcription</keyword>
<dbReference type="RefSeq" id="WP_115169377.1">
    <property type="nucleotide sequence ID" value="NZ_UGYW01000002.1"/>
</dbReference>
<feature type="domain" description="RNA polymerase sigma factor 70 region 4 type 2" evidence="6">
    <location>
        <begin position="125"/>
        <end position="174"/>
    </location>
</feature>